<name>A0A7I4YFR4_HAECO</name>
<dbReference type="WBParaSite" id="HCON_00094760-00001">
    <property type="protein sequence ID" value="HCON_00094760-00001"/>
    <property type="gene ID" value="HCON_00094760"/>
</dbReference>
<protein>
    <submittedName>
        <fullName evidence="5">Uncharacterized protein</fullName>
    </submittedName>
</protein>
<evidence type="ECO:0000256" key="2">
    <source>
        <dbReference type="SAM" id="Phobius"/>
    </source>
</evidence>
<dbReference type="AlphaFoldDB" id="A0A7I4YFR4"/>
<reference evidence="5" key="1">
    <citation type="submission" date="2020-12" db="UniProtKB">
        <authorList>
            <consortium name="WormBaseParasite"/>
        </authorList>
    </citation>
    <scope>IDENTIFICATION</scope>
    <source>
        <strain evidence="5">MHco3</strain>
    </source>
</reference>
<sequence length="247" mass="26725">MLCFMFSISIALSCFVDLSLSEDSSPLNCVRSSSGDNNGNDGNLCVLYEINSCGASHKIFYDSLQVDKPSWYNGICGVFWGPNDEAIAACFCQDDHCNTDDFARATLDSTADSAPSLPDVGNWKYAYRNKRTVELMKCLRKNLEPGASSENKKINDTIPGNVDEVVERVKAGDIFLTIFLIALLVVMVIVALCCIICIIRCCCCKKKDEKNVGGFASKSAEKSGEKSAEKIKGSAESASKSADGKSV</sequence>
<dbReference type="Proteomes" id="UP000025227">
    <property type="component" value="Unplaced"/>
</dbReference>
<feature type="region of interest" description="Disordered" evidence="1">
    <location>
        <begin position="215"/>
        <end position="247"/>
    </location>
</feature>
<evidence type="ECO:0000313" key="4">
    <source>
        <dbReference type="Proteomes" id="UP000025227"/>
    </source>
</evidence>
<evidence type="ECO:0000256" key="1">
    <source>
        <dbReference type="SAM" id="MobiDB-lite"/>
    </source>
</evidence>
<evidence type="ECO:0000313" key="5">
    <source>
        <dbReference type="WBParaSite" id="HCON_00094760-00001"/>
    </source>
</evidence>
<keyword evidence="2" id="KW-0812">Transmembrane</keyword>
<evidence type="ECO:0000256" key="3">
    <source>
        <dbReference type="SAM" id="SignalP"/>
    </source>
</evidence>
<keyword evidence="2" id="KW-1133">Transmembrane helix</keyword>
<feature type="signal peptide" evidence="3">
    <location>
        <begin position="1"/>
        <end position="21"/>
    </location>
</feature>
<organism evidence="4 5">
    <name type="scientific">Haemonchus contortus</name>
    <name type="common">Barber pole worm</name>
    <dbReference type="NCBI Taxonomy" id="6289"/>
    <lineage>
        <taxon>Eukaryota</taxon>
        <taxon>Metazoa</taxon>
        <taxon>Ecdysozoa</taxon>
        <taxon>Nematoda</taxon>
        <taxon>Chromadorea</taxon>
        <taxon>Rhabditida</taxon>
        <taxon>Rhabditina</taxon>
        <taxon>Rhabditomorpha</taxon>
        <taxon>Strongyloidea</taxon>
        <taxon>Trichostrongylidae</taxon>
        <taxon>Haemonchus</taxon>
    </lineage>
</organism>
<feature type="compositionally biased region" description="Basic and acidic residues" evidence="1">
    <location>
        <begin position="219"/>
        <end position="233"/>
    </location>
</feature>
<feature type="chain" id="PRO_5029783601" evidence="3">
    <location>
        <begin position="22"/>
        <end position="247"/>
    </location>
</feature>
<keyword evidence="2" id="KW-0472">Membrane</keyword>
<keyword evidence="3" id="KW-0732">Signal</keyword>
<feature type="transmembrane region" description="Helical" evidence="2">
    <location>
        <begin position="174"/>
        <end position="199"/>
    </location>
</feature>
<keyword evidence="4" id="KW-1185">Reference proteome</keyword>
<accession>A0A7I4YFR4</accession>
<dbReference type="OrthoDB" id="5907591at2759"/>
<proteinExistence type="predicted"/>